<organism evidence="3 4">
    <name type="scientific">Meganyctiphanes norvegica</name>
    <name type="common">Northern krill</name>
    <name type="synonym">Thysanopoda norvegica</name>
    <dbReference type="NCBI Taxonomy" id="48144"/>
    <lineage>
        <taxon>Eukaryota</taxon>
        <taxon>Metazoa</taxon>
        <taxon>Ecdysozoa</taxon>
        <taxon>Arthropoda</taxon>
        <taxon>Crustacea</taxon>
        <taxon>Multicrustacea</taxon>
        <taxon>Malacostraca</taxon>
        <taxon>Eumalacostraca</taxon>
        <taxon>Eucarida</taxon>
        <taxon>Euphausiacea</taxon>
        <taxon>Euphausiidae</taxon>
        <taxon>Meganyctiphanes</taxon>
    </lineage>
</organism>
<gene>
    <name evidence="3" type="ORF">MNOR_LOCUS16341</name>
</gene>
<dbReference type="EMBL" id="CAXKWB010010672">
    <property type="protein sequence ID" value="CAL4098851.1"/>
    <property type="molecule type" value="Genomic_DNA"/>
</dbReference>
<name>A0AAV2QRW6_MEGNR</name>
<feature type="domain" description="UMA" evidence="2">
    <location>
        <begin position="104"/>
        <end position="155"/>
    </location>
</feature>
<evidence type="ECO:0000313" key="3">
    <source>
        <dbReference type="EMBL" id="CAL4098851.1"/>
    </source>
</evidence>
<evidence type="ECO:0000259" key="2">
    <source>
        <dbReference type="PROSITE" id="PS51497"/>
    </source>
</evidence>
<keyword evidence="4" id="KW-1185">Reference proteome</keyword>
<evidence type="ECO:0000313" key="4">
    <source>
        <dbReference type="Proteomes" id="UP001497623"/>
    </source>
</evidence>
<comment type="caution">
    <text evidence="3">The sequence shown here is derived from an EMBL/GenBank/DDBJ whole genome shotgun (WGS) entry which is preliminary data.</text>
</comment>
<dbReference type="AlphaFoldDB" id="A0AAV2QRW6"/>
<dbReference type="InterPro" id="IPR023340">
    <property type="entry name" value="UMA"/>
</dbReference>
<accession>A0AAV2QRW6</accession>
<dbReference type="Proteomes" id="UP001497623">
    <property type="component" value="Unassembled WGS sequence"/>
</dbReference>
<sequence>MSMFRLFGRRKSPVEADGEGAVEGEPSTENGVDALSHKDDILSSDGFVMIDGSDQNIPSSTFYDPPPGYSLEAANAFIHSNSQSRINSAEGLQSYDDDSNKTAIDGIPFKYGANVILKDQTHIPDSTAAQQMISRINAFNWDDYEYNFELENSILKEFSSQEEQIKQEDSN</sequence>
<dbReference type="PROSITE" id="PS51497">
    <property type="entry name" value="UMA"/>
    <property type="match status" value="1"/>
</dbReference>
<reference evidence="3 4" key="1">
    <citation type="submission" date="2024-05" db="EMBL/GenBank/DDBJ databases">
        <authorList>
            <person name="Wallberg A."/>
        </authorList>
    </citation>
    <scope>NUCLEOTIDE SEQUENCE [LARGE SCALE GENOMIC DNA]</scope>
</reference>
<protein>
    <recommendedName>
        <fullName evidence="2">UMA domain-containing protein</fullName>
    </recommendedName>
</protein>
<proteinExistence type="predicted"/>
<evidence type="ECO:0000256" key="1">
    <source>
        <dbReference type="SAM" id="MobiDB-lite"/>
    </source>
</evidence>
<feature type="region of interest" description="Disordered" evidence="1">
    <location>
        <begin position="1"/>
        <end position="34"/>
    </location>
</feature>